<sequence>MVNISHICGAIPMNLFHNNFLRKILTFLFFINLIYPSFCKVFTCDIDICDTRDFQFCNVQDKRCNYCGPQHCVIGLKECEEYCQSRKTSTPATFSKTTTTPVSFSHSVSPPYVQFNLYELWWKIPLVVGVVVILIFVVDNHRRLHCNKKAGGGYKVDGNVAEKKQLLNHSEDSGLDQSPDGSNTAVHAQQDKPHENIELNNLTRERANQLQDQRYDHGQAKLIPGTNRSINPQRPINEQCQPHTSPEFCTESNKLYNDDPNGLSIHKNGKLLYNFSGISENDETNLKHTI</sequence>
<keyword evidence="4" id="KW-1185">Reference proteome</keyword>
<comment type="caution">
    <text evidence="3">The sequence shown here is derived from an EMBL/GenBank/DDBJ whole genome shotgun (WGS) entry which is preliminary data.</text>
</comment>
<proteinExistence type="predicted"/>
<keyword evidence="2" id="KW-0472">Membrane</keyword>
<evidence type="ECO:0000256" key="2">
    <source>
        <dbReference type="SAM" id="Phobius"/>
    </source>
</evidence>
<keyword evidence="2" id="KW-0812">Transmembrane</keyword>
<feature type="transmembrane region" description="Helical" evidence="2">
    <location>
        <begin position="20"/>
        <end position="38"/>
    </location>
</feature>
<feature type="transmembrane region" description="Helical" evidence="2">
    <location>
        <begin position="120"/>
        <end position="138"/>
    </location>
</feature>
<reference evidence="3 4" key="1">
    <citation type="submission" date="2024-01" db="EMBL/GenBank/DDBJ databases">
        <title>The genome of the rayed Mediterranean limpet Patella caerulea (Linnaeus, 1758).</title>
        <authorList>
            <person name="Anh-Thu Weber A."/>
            <person name="Halstead-Nussloch G."/>
        </authorList>
    </citation>
    <scope>NUCLEOTIDE SEQUENCE [LARGE SCALE GENOMIC DNA]</scope>
    <source>
        <strain evidence="3">AATW-2023a</strain>
        <tissue evidence="3">Whole specimen</tissue>
    </source>
</reference>
<feature type="compositionally biased region" description="Polar residues" evidence="1">
    <location>
        <begin position="175"/>
        <end position="187"/>
    </location>
</feature>
<dbReference type="Proteomes" id="UP001347796">
    <property type="component" value="Unassembled WGS sequence"/>
</dbReference>
<dbReference type="AlphaFoldDB" id="A0AAN8K0I0"/>
<protein>
    <submittedName>
        <fullName evidence="3">Uncharacterized protein</fullName>
    </submittedName>
</protein>
<keyword evidence="2" id="KW-1133">Transmembrane helix</keyword>
<evidence type="ECO:0000256" key="1">
    <source>
        <dbReference type="SAM" id="MobiDB-lite"/>
    </source>
</evidence>
<organism evidence="3 4">
    <name type="scientific">Patella caerulea</name>
    <name type="common">Rayed Mediterranean limpet</name>
    <dbReference type="NCBI Taxonomy" id="87958"/>
    <lineage>
        <taxon>Eukaryota</taxon>
        <taxon>Metazoa</taxon>
        <taxon>Spiralia</taxon>
        <taxon>Lophotrochozoa</taxon>
        <taxon>Mollusca</taxon>
        <taxon>Gastropoda</taxon>
        <taxon>Patellogastropoda</taxon>
        <taxon>Patelloidea</taxon>
        <taxon>Patellidae</taxon>
        <taxon>Patella</taxon>
    </lineage>
</organism>
<dbReference type="EMBL" id="JAZGQO010000004">
    <property type="protein sequence ID" value="KAK6187171.1"/>
    <property type="molecule type" value="Genomic_DNA"/>
</dbReference>
<name>A0AAN8K0I0_PATCE</name>
<evidence type="ECO:0000313" key="4">
    <source>
        <dbReference type="Proteomes" id="UP001347796"/>
    </source>
</evidence>
<accession>A0AAN8K0I0</accession>
<gene>
    <name evidence="3" type="ORF">SNE40_005255</name>
</gene>
<evidence type="ECO:0000313" key="3">
    <source>
        <dbReference type="EMBL" id="KAK6187171.1"/>
    </source>
</evidence>
<feature type="region of interest" description="Disordered" evidence="1">
    <location>
        <begin position="170"/>
        <end position="195"/>
    </location>
</feature>